<dbReference type="SUPFAM" id="SSF56042">
    <property type="entry name" value="PurM C-terminal domain-like"/>
    <property type="match status" value="1"/>
</dbReference>
<name>A0A2H0A9G9_9BACT</name>
<protein>
    <submittedName>
        <fullName evidence="4">Hydrogenase expression/formation protein HypE</fullName>
    </submittedName>
</protein>
<dbReference type="InterPro" id="IPR011854">
    <property type="entry name" value="HypE"/>
</dbReference>
<dbReference type="CDD" id="cd02197">
    <property type="entry name" value="HypE"/>
    <property type="match status" value="1"/>
</dbReference>
<dbReference type="InterPro" id="IPR036921">
    <property type="entry name" value="PurM-like_N_sf"/>
</dbReference>
<comment type="similarity">
    <text evidence="1">Belongs to the HypE family.</text>
</comment>
<reference evidence="4 5" key="1">
    <citation type="submission" date="2017-09" db="EMBL/GenBank/DDBJ databases">
        <title>Depth-based differentiation of microbial function through sediment-hosted aquifers and enrichment of novel symbionts in the deep terrestrial subsurface.</title>
        <authorList>
            <person name="Probst A.J."/>
            <person name="Ladd B."/>
            <person name="Jarett J.K."/>
            <person name="Geller-Mcgrath D.E."/>
            <person name="Sieber C.M."/>
            <person name="Emerson J.B."/>
            <person name="Anantharaman K."/>
            <person name="Thomas B.C."/>
            <person name="Malmstrom R."/>
            <person name="Stieglmeier M."/>
            <person name="Klingl A."/>
            <person name="Woyke T."/>
            <person name="Ryan C.M."/>
            <person name="Banfield J.F."/>
        </authorList>
    </citation>
    <scope>NUCLEOTIDE SEQUENCE [LARGE SCALE GENOMIC DNA]</scope>
    <source>
        <strain evidence="4">CG23_combo_of_CG06-09_8_20_14_all_40_23</strain>
    </source>
</reference>
<dbReference type="GO" id="GO:0051604">
    <property type="term" value="P:protein maturation"/>
    <property type="evidence" value="ECO:0007669"/>
    <property type="project" value="TreeGrafter"/>
</dbReference>
<dbReference type="InterPro" id="IPR016188">
    <property type="entry name" value="PurM-like_N"/>
</dbReference>
<evidence type="ECO:0000256" key="1">
    <source>
        <dbReference type="ARBA" id="ARBA00006243"/>
    </source>
</evidence>
<dbReference type="NCBIfam" id="TIGR02124">
    <property type="entry name" value="hypE"/>
    <property type="match status" value="1"/>
</dbReference>
<dbReference type="Proteomes" id="UP000231067">
    <property type="component" value="Unassembled WGS sequence"/>
</dbReference>
<dbReference type="PANTHER" id="PTHR30303">
    <property type="entry name" value="HYDROGENASE ISOENZYMES FORMATION PROTEIN HYPE"/>
    <property type="match status" value="1"/>
</dbReference>
<evidence type="ECO:0000259" key="3">
    <source>
        <dbReference type="Pfam" id="PF02769"/>
    </source>
</evidence>
<evidence type="ECO:0000313" key="4">
    <source>
        <dbReference type="EMBL" id="PIP41480.1"/>
    </source>
</evidence>
<evidence type="ECO:0000313" key="5">
    <source>
        <dbReference type="Proteomes" id="UP000231067"/>
    </source>
</evidence>
<evidence type="ECO:0000259" key="2">
    <source>
        <dbReference type="Pfam" id="PF00586"/>
    </source>
</evidence>
<proteinExistence type="inferred from homology"/>
<organism evidence="4 5">
    <name type="scientific">Candidatus Desantisbacteria bacterium CG23_combo_of_CG06-09_8_20_14_all_40_23</name>
    <dbReference type="NCBI Taxonomy" id="1974550"/>
    <lineage>
        <taxon>Bacteria</taxon>
        <taxon>Candidatus Desantisiibacteriota</taxon>
    </lineage>
</organism>
<dbReference type="Pfam" id="PF02769">
    <property type="entry name" value="AIRS_C"/>
    <property type="match status" value="1"/>
</dbReference>
<feature type="domain" description="PurM-like N-terminal" evidence="2">
    <location>
        <begin position="38"/>
        <end position="150"/>
    </location>
</feature>
<dbReference type="Pfam" id="PF00586">
    <property type="entry name" value="AIRS"/>
    <property type="match status" value="1"/>
</dbReference>
<dbReference type="InterPro" id="IPR010918">
    <property type="entry name" value="PurM-like_C_dom"/>
</dbReference>
<dbReference type="Gene3D" id="3.90.650.10">
    <property type="entry name" value="PurM-like C-terminal domain"/>
    <property type="match status" value="1"/>
</dbReference>
<feature type="domain" description="PurM-like C-terminal" evidence="3">
    <location>
        <begin position="162"/>
        <end position="311"/>
    </location>
</feature>
<dbReference type="PANTHER" id="PTHR30303:SF0">
    <property type="entry name" value="CARBAMOYL DEHYDRATASE HYPE"/>
    <property type="match status" value="1"/>
</dbReference>
<dbReference type="SUPFAM" id="SSF55326">
    <property type="entry name" value="PurM N-terminal domain-like"/>
    <property type="match status" value="1"/>
</dbReference>
<dbReference type="PIRSF" id="PIRSF005644">
    <property type="entry name" value="Hdrgns_mtr_HypE"/>
    <property type="match status" value="1"/>
</dbReference>
<dbReference type="InterPro" id="IPR036676">
    <property type="entry name" value="PurM-like_C_sf"/>
</dbReference>
<comment type="caution">
    <text evidence="4">The sequence shown here is derived from an EMBL/GenBank/DDBJ whole genome shotgun (WGS) entry which is preliminary data.</text>
</comment>
<gene>
    <name evidence="4" type="primary">hypE</name>
    <name evidence="4" type="ORF">COX18_03270</name>
</gene>
<sequence length="337" mass="36042">MQFDRILLSHGSGGRLSQQLIHDVFLKELGNEILDELNDSAVFNVAEGKLAYTTDAYVVSPIFFPGGDIGRLSACGTVNDLSMSGAKPFYLSASFIIEEGLSINDLKTILMSMKQAADEAGVKIVCGDTKVVGRGMADKVFITTSGIGLIPDGIDISPRRIRPGDSVILSGTIGDHGIAILSQREGLGFSSDFISDVAPLNHLVASMLDEVGNDIHAMRDPTRGGLATTLNEFAQVANLGMRIYEDKIPVQDNIRGACELLGFDPLYIANEGKLVAIVENVAGDRVLACMKRHPLGINAEIIGEVVEKPEGMVSLVTRIGGTRVIDMMVGDQLPRIC</sequence>
<dbReference type="EMBL" id="PCSH01000060">
    <property type="protein sequence ID" value="PIP41480.1"/>
    <property type="molecule type" value="Genomic_DNA"/>
</dbReference>
<dbReference type="AlphaFoldDB" id="A0A2H0A9G9"/>
<dbReference type="Gene3D" id="3.30.1330.10">
    <property type="entry name" value="PurM-like, N-terminal domain"/>
    <property type="match status" value="1"/>
</dbReference>
<accession>A0A2H0A9G9</accession>